<feature type="active site" evidence="2">
    <location>
        <position position="142"/>
    </location>
</feature>
<dbReference type="Pfam" id="PF11799">
    <property type="entry name" value="IMS_C"/>
    <property type="match status" value="1"/>
</dbReference>
<evidence type="ECO:0000259" key="3">
    <source>
        <dbReference type="PROSITE" id="PS50173"/>
    </source>
</evidence>
<dbReference type="STRING" id="476652.DEAC_c02420"/>
<protein>
    <recommendedName>
        <fullName evidence="2">DNA polymerase IV</fullName>
        <shortName evidence="2">Pol IV</shortName>
        <ecNumber evidence="2">2.7.7.7</ecNumber>
    </recommendedName>
</protein>
<dbReference type="GO" id="GO:0003684">
    <property type="term" value="F:damaged DNA binding"/>
    <property type="evidence" value="ECO:0007669"/>
    <property type="project" value="InterPro"/>
</dbReference>
<keyword evidence="2 4" id="KW-0548">Nucleotidyltransferase</keyword>
<dbReference type="InterPro" id="IPR050116">
    <property type="entry name" value="DNA_polymerase-Y"/>
</dbReference>
<sequence>MQLFGKISSFTQNNSFGKIRTYILCGVKEMGKRIIFHVDVNSAYLSWEAVYRLQHGDSLDLRTIPSIVGGNPETRHGIVLTKSIPAKKYGIQTGETLHTALAKCPELVIIPPNYGLYMQCSKAFGDILREYSPLVEQYSIDEYFMDFSNMERLFKDPVVAAYMLKDRIKSELGFTVNIGVSTNKILAKMASELQKPDKVHTIFPDEIAEKMWVLPIEELFMVGRATSKKLRSRGIRTIGDLAHYDPKLIKPFLHSHGLLVWNYANGIECNPVRENRRPIIKGMGNSTTIAFDIDDRKTAHLVLLSLTETVATRLRQSGYCARLVSVSFRTNEFFDCSHQRKIFSAIDCTNAIYEVARELFDELWKCEPIRHLGIRVSELCQNDFQQMTFFEKDYAKQRAVDRAIDSIRERFGNGSVFRSAFLNSGVRFSSGGTMDDEEYPMMSSQL</sequence>
<comment type="subunit">
    <text evidence="2">Monomer.</text>
</comment>
<dbReference type="CDD" id="cd03586">
    <property type="entry name" value="PolY_Pol_IV_kappa"/>
    <property type="match status" value="1"/>
</dbReference>
<dbReference type="Pfam" id="PF00817">
    <property type="entry name" value="IMS"/>
    <property type="match status" value="1"/>
</dbReference>
<dbReference type="Gene3D" id="3.40.1170.60">
    <property type="match status" value="1"/>
</dbReference>
<feature type="binding site" evidence="2">
    <location>
        <position position="39"/>
    </location>
    <ligand>
        <name>Mg(2+)</name>
        <dbReference type="ChEBI" id="CHEBI:18420"/>
    </ligand>
</feature>
<keyword evidence="2" id="KW-0234">DNA repair</keyword>
<comment type="function">
    <text evidence="2">Poorly processive, error-prone DNA polymerase involved in untargeted mutagenesis. Copies undamaged DNA at stalled replication forks, which arise in vivo from mismatched or misaligned primer ends. These misaligned primers can be extended by PolIV. Exhibits no 3'-5' exonuclease (proofreading) activity. May be involved in translesional synthesis, in conjunction with the beta clamp from PolIII.</text>
</comment>
<dbReference type="Gene3D" id="3.30.1490.100">
    <property type="entry name" value="DNA polymerase, Y-family, little finger domain"/>
    <property type="match status" value="1"/>
</dbReference>
<dbReference type="GO" id="GO:0009432">
    <property type="term" value="P:SOS response"/>
    <property type="evidence" value="ECO:0007669"/>
    <property type="project" value="TreeGrafter"/>
</dbReference>
<keyword evidence="5" id="KW-1185">Reference proteome</keyword>
<dbReference type="Gene3D" id="3.30.70.270">
    <property type="match status" value="1"/>
</dbReference>
<dbReference type="PROSITE" id="PS50173">
    <property type="entry name" value="UMUC"/>
    <property type="match status" value="1"/>
</dbReference>
<dbReference type="InterPro" id="IPR022880">
    <property type="entry name" value="DNApol_IV"/>
</dbReference>
<feature type="domain" description="UmuC" evidence="3">
    <location>
        <begin position="35"/>
        <end position="223"/>
    </location>
</feature>
<dbReference type="GO" id="GO:0000287">
    <property type="term" value="F:magnesium ion binding"/>
    <property type="evidence" value="ECO:0007669"/>
    <property type="project" value="UniProtKB-UniRule"/>
</dbReference>
<evidence type="ECO:0000256" key="2">
    <source>
        <dbReference type="HAMAP-Rule" id="MF_01113"/>
    </source>
</evidence>
<keyword evidence="2" id="KW-0239">DNA-directed DNA polymerase</keyword>
<comment type="catalytic activity">
    <reaction evidence="2">
        <text>DNA(n) + a 2'-deoxyribonucleoside 5'-triphosphate = DNA(n+1) + diphosphate</text>
        <dbReference type="Rhea" id="RHEA:22508"/>
        <dbReference type="Rhea" id="RHEA-COMP:17339"/>
        <dbReference type="Rhea" id="RHEA-COMP:17340"/>
        <dbReference type="ChEBI" id="CHEBI:33019"/>
        <dbReference type="ChEBI" id="CHEBI:61560"/>
        <dbReference type="ChEBI" id="CHEBI:173112"/>
        <dbReference type="EC" id="2.7.7.7"/>
    </reaction>
</comment>
<keyword evidence="2" id="KW-0227">DNA damage</keyword>
<dbReference type="GO" id="GO:0006261">
    <property type="term" value="P:DNA-templated DNA replication"/>
    <property type="evidence" value="ECO:0007669"/>
    <property type="project" value="UniProtKB-UniRule"/>
</dbReference>
<dbReference type="EC" id="2.7.7.7" evidence="2"/>
<keyword evidence="2" id="KW-0515">Mutator protein</keyword>
<evidence type="ECO:0000313" key="4">
    <source>
        <dbReference type="EMBL" id="KLU67835.1"/>
    </source>
</evidence>
<dbReference type="Gene3D" id="1.10.150.20">
    <property type="entry name" value="5' to 3' exonuclease, C-terminal subdomain"/>
    <property type="match status" value="1"/>
</dbReference>
<comment type="subcellular location">
    <subcellularLocation>
        <location evidence="2">Cytoplasm</location>
    </subcellularLocation>
</comment>
<dbReference type="GO" id="GO:0003887">
    <property type="term" value="F:DNA-directed DNA polymerase activity"/>
    <property type="evidence" value="ECO:0007669"/>
    <property type="project" value="UniProtKB-UniRule"/>
</dbReference>
<comment type="caution">
    <text evidence="4">The sequence shown here is derived from an EMBL/GenBank/DDBJ whole genome shotgun (WGS) entry which is preliminary data.</text>
</comment>
<dbReference type="PANTHER" id="PTHR11076">
    <property type="entry name" value="DNA REPAIR POLYMERASE UMUC / TRANSFERASE FAMILY MEMBER"/>
    <property type="match status" value="1"/>
</dbReference>
<dbReference type="InterPro" id="IPR001126">
    <property type="entry name" value="UmuC"/>
</dbReference>
<keyword evidence="2" id="KW-0235">DNA replication</keyword>
<dbReference type="InterPro" id="IPR017961">
    <property type="entry name" value="DNA_pol_Y-fam_little_finger"/>
</dbReference>
<proteinExistence type="inferred from homology"/>
<accession>A0A0J1FWP9</accession>
<organism evidence="4 5">
    <name type="scientific">Desulfosporosinus acididurans</name>
    <dbReference type="NCBI Taxonomy" id="476652"/>
    <lineage>
        <taxon>Bacteria</taxon>
        <taxon>Bacillati</taxon>
        <taxon>Bacillota</taxon>
        <taxon>Clostridia</taxon>
        <taxon>Eubacteriales</taxon>
        <taxon>Desulfitobacteriaceae</taxon>
        <taxon>Desulfosporosinus</taxon>
    </lineage>
</organism>
<dbReference type="SUPFAM" id="SSF56672">
    <property type="entry name" value="DNA/RNA polymerases"/>
    <property type="match status" value="1"/>
</dbReference>
<dbReference type="PANTHER" id="PTHR11076:SF33">
    <property type="entry name" value="DNA POLYMERASE KAPPA"/>
    <property type="match status" value="1"/>
</dbReference>
<dbReference type="SUPFAM" id="SSF100879">
    <property type="entry name" value="Lesion bypass DNA polymerase (Y-family), little finger domain"/>
    <property type="match status" value="1"/>
</dbReference>
<reference evidence="4 5" key="1">
    <citation type="submission" date="2015-06" db="EMBL/GenBank/DDBJ databases">
        <title>Draft genome of the moderately acidophilic sulfate reducer Candidatus Desulfosporosinus acididurans strain M1.</title>
        <authorList>
            <person name="Poehlein A."/>
            <person name="Petzsch P."/>
            <person name="Johnson B.D."/>
            <person name="Schloemann M."/>
            <person name="Daniel R."/>
            <person name="Muehling M."/>
        </authorList>
    </citation>
    <scope>NUCLEOTIDE SEQUENCE [LARGE SCALE GENOMIC DNA]</scope>
    <source>
        <strain evidence="4 5">M1</strain>
    </source>
</reference>
<name>A0A0J1FWP9_9FIRM</name>
<keyword evidence="2" id="KW-0963">Cytoplasm</keyword>
<feature type="site" description="Substrate discrimination" evidence="2">
    <location>
        <position position="44"/>
    </location>
</feature>
<dbReference type="GO" id="GO:0005829">
    <property type="term" value="C:cytosol"/>
    <property type="evidence" value="ECO:0007669"/>
    <property type="project" value="TreeGrafter"/>
</dbReference>
<keyword evidence="2" id="KW-0479">Metal-binding</keyword>
<dbReference type="GO" id="GO:0042276">
    <property type="term" value="P:error-prone translesion synthesis"/>
    <property type="evidence" value="ECO:0007669"/>
    <property type="project" value="TreeGrafter"/>
</dbReference>
<dbReference type="PATRIC" id="fig|476652.3.peg.238"/>
<dbReference type="GO" id="GO:0006281">
    <property type="term" value="P:DNA repair"/>
    <property type="evidence" value="ECO:0007669"/>
    <property type="project" value="UniProtKB-UniRule"/>
</dbReference>
<dbReference type="EMBL" id="LDZY01000001">
    <property type="protein sequence ID" value="KLU67835.1"/>
    <property type="molecule type" value="Genomic_DNA"/>
</dbReference>
<feature type="binding site" evidence="2">
    <location>
        <position position="141"/>
    </location>
    <ligand>
        <name>Mg(2+)</name>
        <dbReference type="ChEBI" id="CHEBI:18420"/>
    </ligand>
</feature>
<dbReference type="HAMAP" id="MF_01113">
    <property type="entry name" value="DNApol_IV"/>
    <property type="match status" value="1"/>
</dbReference>
<dbReference type="InterPro" id="IPR036775">
    <property type="entry name" value="DNA_pol_Y-fam_lit_finger_sf"/>
</dbReference>
<keyword evidence="2" id="KW-0460">Magnesium</keyword>
<dbReference type="AlphaFoldDB" id="A0A0J1FWP9"/>
<keyword evidence="2" id="KW-0238">DNA-binding</keyword>
<dbReference type="Proteomes" id="UP000036356">
    <property type="component" value="Unassembled WGS sequence"/>
</dbReference>
<evidence type="ECO:0000313" key="5">
    <source>
        <dbReference type="Proteomes" id="UP000036356"/>
    </source>
</evidence>
<comment type="similarity">
    <text evidence="1 2">Belongs to the DNA polymerase type-Y family.</text>
</comment>
<dbReference type="InterPro" id="IPR043128">
    <property type="entry name" value="Rev_trsase/Diguanyl_cyclase"/>
</dbReference>
<keyword evidence="2 4" id="KW-0808">Transferase</keyword>
<evidence type="ECO:0000256" key="1">
    <source>
        <dbReference type="ARBA" id="ARBA00010945"/>
    </source>
</evidence>
<dbReference type="InterPro" id="IPR043502">
    <property type="entry name" value="DNA/RNA_pol_sf"/>
</dbReference>
<gene>
    <name evidence="4" type="primary">dinB_1</name>
    <name evidence="2" type="synonym">dinB</name>
    <name evidence="4" type="ORF">DEAC_c02420</name>
</gene>
<comment type="cofactor">
    <cofactor evidence="2">
        <name>Mg(2+)</name>
        <dbReference type="ChEBI" id="CHEBI:18420"/>
    </cofactor>
    <text evidence="2">Binds 2 magnesium ions per subunit.</text>
</comment>